<gene>
    <name evidence="1" type="ORF">ACFQND_08105</name>
</gene>
<protein>
    <submittedName>
        <fullName evidence="1">PRTRC system protein F</fullName>
    </submittedName>
</protein>
<proteinExistence type="predicted"/>
<name>A0ABW1TWC6_9BURK</name>
<dbReference type="RefSeq" id="WP_377412956.1">
    <property type="nucleotide sequence ID" value="NZ_JBHSRS010000017.1"/>
</dbReference>
<evidence type="ECO:0000313" key="2">
    <source>
        <dbReference type="Proteomes" id="UP001596270"/>
    </source>
</evidence>
<sequence>MKSIALERPLPKAHGTFVLPQFSSEVPLVIGGESIAHQSLARFSLAAEKFGMELPGGEIPQLDAIVQKQLQGWLDTQIGANARSCLRGQPLIIANSSEVEFFMRAVSNLELLKMKPVIEALEAEVPGLGWYVVNVIERSNGRGIGIYSPASMSYHSHHYFNGAESDEDFVREMRAMEGDDDPSPEELPDLIEQAKTDYGYLPSKVLESVDGHAHLLGWASPNGIHGPKHLKTKQVEYLLKTTVLPDGLKQCVNDAIALERLYRKNKGEYSWDNSDDEDQIGAACFIAWNDAEMLFELTGHYEEDCYNSGTAIECLCRMKVATGSTTAEFENMARLMRAYFDQWNALGNLLVHFLDSKGNEDGNT</sequence>
<dbReference type="EMBL" id="JBHSRS010000017">
    <property type="protein sequence ID" value="MFC6281188.1"/>
    <property type="molecule type" value="Genomic_DNA"/>
</dbReference>
<evidence type="ECO:0000313" key="1">
    <source>
        <dbReference type="EMBL" id="MFC6281188.1"/>
    </source>
</evidence>
<dbReference type="NCBIfam" id="TIGR03742">
    <property type="entry name" value="PRTRC_F"/>
    <property type="match status" value="1"/>
</dbReference>
<dbReference type="Proteomes" id="UP001596270">
    <property type="component" value="Unassembled WGS sequence"/>
</dbReference>
<keyword evidence="2" id="KW-1185">Reference proteome</keyword>
<organism evidence="1 2">
    <name type="scientific">Polaromonas aquatica</name>
    <dbReference type="NCBI Taxonomy" id="332657"/>
    <lineage>
        <taxon>Bacteria</taxon>
        <taxon>Pseudomonadati</taxon>
        <taxon>Pseudomonadota</taxon>
        <taxon>Betaproteobacteria</taxon>
        <taxon>Burkholderiales</taxon>
        <taxon>Comamonadaceae</taxon>
        <taxon>Polaromonas</taxon>
    </lineage>
</organism>
<comment type="caution">
    <text evidence="1">The sequence shown here is derived from an EMBL/GenBank/DDBJ whole genome shotgun (WGS) entry which is preliminary data.</text>
</comment>
<dbReference type="InterPro" id="IPR022283">
    <property type="entry name" value="PRTRC_protein-F"/>
</dbReference>
<accession>A0ABW1TWC6</accession>
<dbReference type="Pfam" id="PF14456">
    <property type="entry name" value="alpha-hel2"/>
    <property type="match status" value="1"/>
</dbReference>
<reference evidence="2" key="1">
    <citation type="journal article" date="2019" name="Int. J. Syst. Evol. Microbiol.">
        <title>The Global Catalogue of Microorganisms (GCM) 10K type strain sequencing project: providing services to taxonomists for standard genome sequencing and annotation.</title>
        <authorList>
            <consortium name="The Broad Institute Genomics Platform"/>
            <consortium name="The Broad Institute Genome Sequencing Center for Infectious Disease"/>
            <person name="Wu L."/>
            <person name="Ma J."/>
        </authorList>
    </citation>
    <scope>NUCLEOTIDE SEQUENCE [LARGE SCALE GENOMIC DNA]</scope>
    <source>
        <strain evidence="2">CCUG 39402</strain>
    </source>
</reference>